<gene>
    <name evidence="2" type="ORF">E4N76_00315</name>
</gene>
<reference evidence="2" key="1">
    <citation type="submission" date="2019-04" db="EMBL/GenBank/DDBJ databases">
        <title>Whole genome sequencing of oral phylogroup 2 treponemes.</title>
        <authorList>
            <person name="Chan Y."/>
            <person name="Zeng H.H."/>
            <person name="Yu X.L."/>
            <person name="Leung W.K."/>
            <person name="Watt R.M."/>
        </authorList>
    </citation>
    <scope>NUCLEOTIDE SEQUENCE</scope>
    <source>
        <strain evidence="2">OMZ 847</strain>
    </source>
</reference>
<dbReference type="Proteomes" id="UP001059401">
    <property type="component" value="Chromosome"/>
</dbReference>
<evidence type="ECO:0000313" key="2">
    <source>
        <dbReference type="EMBL" id="UTY27594.1"/>
    </source>
</evidence>
<organism evidence="2 3">
    <name type="scientific">Treponema putidum</name>
    <dbReference type="NCBI Taxonomy" id="221027"/>
    <lineage>
        <taxon>Bacteria</taxon>
        <taxon>Pseudomonadati</taxon>
        <taxon>Spirochaetota</taxon>
        <taxon>Spirochaetia</taxon>
        <taxon>Spirochaetales</taxon>
        <taxon>Treponemataceae</taxon>
        <taxon>Treponema</taxon>
    </lineage>
</organism>
<protein>
    <submittedName>
        <fullName evidence="2">Uncharacterized protein</fullName>
    </submittedName>
</protein>
<evidence type="ECO:0000256" key="1">
    <source>
        <dbReference type="SAM" id="Coils"/>
    </source>
</evidence>
<name>A0ABY5HQ58_9SPIR</name>
<sequence length="161" mass="19904">MNAEIQRTKNKTQIPIDEKIYQWRKESRKIIKDEYGLYFYEGMTPSEKIEWIENEIENIKEKVKFLNKQEKENLNKRDIDYDYNYIEKFSPQIKPDMTIKDFQERNKKYIKDFREAERTSIKNYKNEYETEIKKYKEDIKYYKKINIGVKNETTLSMRSCN</sequence>
<keyword evidence="3" id="KW-1185">Reference proteome</keyword>
<feature type="coiled-coil region" evidence="1">
    <location>
        <begin position="49"/>
        <end position="145"/>
    </location>
</feature>
<proteinExistence type="predicted"/>
<evidence type="ECO:0000313" key="3">
    <source>
        <dbReference type="Proteomes" id="UP001059401"/>
    </source>
</evidence>
<dbReference type="RefSeq" id="WP_255805590.1">
    <property type="nucleotide sequence ID" value="NZ_CP038802.1"/>
</dbReference>
<accession>A0ABY5HQ58</accession>
<keyword evidence="1" id="KW-0175">Coiled coil</keyword>
<dbReference type="EMBL" id="CP038802">
    <property type="protein sequence ID" value="UTY27594.1"/>
    <property type="molecule type" value="Genomic_DNA"/>
</dbReference>